<feature type="transmembrane region" description="Helical" evidence="2">
    <location>
        <begin position="59"/>
        <end position="80"/>
    </location>
</feature>
<dbReference type="RefSeq" id="WP_130103399.1">
    <property type="nucleotide sequence ID" value="NZ_SDWW01000037.1"/>
</dbReference>
<evidence type="ECO:0000256" key="1">
    <source>
        <dbReference type="SAM" id="MobiDB-lite"/>
    </source>
</evidence>
<keyword evidence="2" id="KW-1133">Transmembrane helix</keyword>
<accession>A0A4Q5MXD6</accession>
<sequence>MAGSRAVTTAMQPGRLPGSGGATGAFPRTALRPRPAPSLGQWLAEVPAALRTPSWRRAFAYWALVGALLDMATTMMLGRVDGIYEANPLSAAGQAFVGSVPIYMIATTLVVGLVVLVLAVKPVGLATRLVWWAVAGLGAAKIAVAVHNLVVLQVAVNASIDRL</sequence>
<feature type="transmembrane region" description="Helical" evidence="2">
    <location>
        <begin position="129"/>
        <end position="156"/>
    </location>
</feature>
<keyword evidence="2" id="KW-0472">Membrane</keyword>
<feature type="transmembrane region" description="Helical" evidence="2">
    <location>
        <begin position="100"/>
        <end position="120"/>
    </location>
</feature>
<dbReference type="OrthoDB" id="4829455at2"/>
<dbReference type="Proteomes" id="UP000293764">
    <property type="component" value="Unassembled WGS sequence"/>
</dbReference>
<feature type="compositionally biased region" description="Polar residues" evidence="1">
    <location>
        <begin position="1"/>
        <end position="11"/>
    </location>
</feature>
<protein>
    <submittedName>
        <fullName evidence="3">Uncharacterized protein</fullName>
    </submittedName>
</protein>
<evidence type="ECO:0000313" key="4">
    <source>
        <dbReference type="Proteomes" id="UP000293764"/>
    </source>
</evidence>
<evidence type="ECO:0000313" key="3">
    <source>
        <dbReference type="EMBL" id="RYV50318.1"/>
    </source>
</evidence>
<name>A0A4Q5MXD6_9MICO</name>
<organism evidence="3 4">
    <name type="scientific">Pengzhenrongella frigida</name>
    <dbReference type="NCBI Taxonomy" id="1259133"/>
    <lineage>
        <taxon>Bacteria</taxon>
        <taxon>Bacillati</taxon>
        <taxon>Actinomycetota</taxon>
        <taxon>Actinomycetes</taxon>
        <taxon>Micrococcales</taxon>
        <taxon>Pengzhenrongella</taxon>
    </lineage>
</organism>
<keyword evidence="4" id="KW-1185">Reference proteome</keyword>
<keyword evidence="2" id="KW-0812">Transmembrane</keyword>
<dbReference type="AlphaFoldDB" id="A0A4Q5MXD6"/>
<gene>
    <name evidence="3" type="ORF">EUA98_14460</name>
</gene>
<evidence type="ECO:0000256" key="2">
    <source>
        <dbReference type="SAM" id="Phobius"/>
    </source>
</evidence>
<dbReference type="EMBL" id="SDWW01000037">
    <property type="protein sequence ID" value="RYV50318.1"/>
    <property type="molecule type" value="Genomic_DNA"/>
</dbReference>
<feature type="region of interest" description="Disordered" evidence="1">
    <location>
        <begin position="1"/>
        <end position="27"/>
    </location>
</feature>
<comment type="caution">
    <text evidence="3">The sequence shown here is derived from an EMBL/GenBank/DDBJ whole genome shotgun (WGS) entry which is preliminary data.</text>
</comment>
<proteinExistence type="predicted"/>
<reference evidence="3 4" key="1">
    <citation type="submission" date="2019-01" db="EMBL/GenBank/DDBJ databases">
        <title>Novel species of Cellulomonas.</title>
        <authorList>
            <person name="Liu Q."/>
            <person name="Xin Y.-H."/>
        </authorList>
    </citation>
    <scope>NUCLEOTIDE SEQUENCE [LARGE SCALE GENOMIC DNA]</scope>
    <source>
        <strain evidence="3 4">HLT2-17</strain>
    </source>
</reference>